<evidence type="ECO:0008006" key="3">
    <source>
        <dbReference type="Google" id="ProtNLM"/>
    </source>
</evidence>
<organism evidence="1 2">
    <name type="scientific">Mongoliibacter ruber</name>
    <dbReference type="NCBI Taxonomy" id="1750599"/>
    <lineage>
        <taxon>Bacteria</taxon>
        <taxon>Pseudomonadati</taxon>
        <taxon>Bacteroidota</taxon>
        <taxon>Cytophagia</taxon>
        <taxon>Cytophagales</taxon>
        <taxon>Cyclobacteriaceae</taxon>
        <taxon>Mongoliibacter</taxon>
    </lineage>
</organism>
<protein>
    <recommendedName>
        <fullName evidence="3">Lipocalin-like protein</fullName>
    </recommendedName>
</protein>
<name>A0A2T0WEK0_9BACT</name>
<reference evidence="1 2" key="1">
    <citation type="submission" date="2018-03" db="EMBL/GenBank/DDBJ databases">
        <title>Genomic Encyclopedia of Archaeal and Bacterial Type Strains, Phase II (KMG-II): from individual species to whole genera.</title>
        <authorList>
            <person name="Goeker M."/>
        </authorList>
    </citation>
    <scope>NUCLEOTIDE SEQUENCE [LARGE SCALE GENOMIC DNA]</scope>
    <source>
        <strain evidence="1 2">DSM 27929</strain>
    </source>
</reference>
<dbReference type="EMBL" id="PVTR01000014">
    <property type="protein sequence ID" value="PRY85121.1"/>
    <property type="molecule type" value="Genomic_DNA"/>
</dbReference>
<accession>A0A2T0WEK0</accession>
<proteinExistence type="predicted"/>
<sequence length="161" mass="18744">MINQNKFKNYIGVCLYIFSIMAFSSCHDFEHVANESLIGKWEVNEAVITFGPSNGQDSVWRFEGDLGSFLFDQEFVTYQYALDEFEQYGESSYVLTSDKERAGFAQIRKWRLQLLESEYEIEFDDGTRRSHQNASEMTMINQEIKVVPDVHSTIILHLTKN</sequence>
<evidence type="ECO:0000313" key="1">
    <source>
        <dbReference type="EMBL" id="PRY85121.1"/>
    </source>
</evidence>
<evidence type="ECO:0000313" key="2">
    <source>
        <dbReference type="Proteomes" id="UP000238157"/>
    </source>
</evidence>
<comment type="caution">
    <text evidence="1">The sequence shown here is derived from an EMBL/GenBank/DDBJ whole genome shotgun (WGS) entry which is preliminary data.</text>
</comment>
<keyword evidence="2" id="KW-1185">Reference proteome</keyword>
<gene>
    <name evidence="1" type="ORF">CLW00_11428</name>
</gene>
<dbReference type="AlphaFoldDB" id="A0A2T0WEK0"/>
<dbReference type="PROSITE" id="PS51257">
    <property type="entry name" value="PROKAR_LIPOPROTEIN"/>
    <property type="match status" value="1"/>
</dbReference>
<dbReference type="Proteomes" id="UP000238157">
    <property type="component" value="Unassembled WGS sequence"/>
</dbReference>